<dbReference type="FunFam" id="1.10.510.10:FF:000029">
    <property type="entry name" value="Homeodomain-interacting protein kinase 2 isoform 1"/>
    <property type="match status" value="1"/>
</dbReference>
<dbReference type="AlphaFoldDB" id="A0A0N5AZI0"/>
<name>A0A0N5AZI0_9BILA</name>
<evidence type="ECO:0000256" key="6">
    <source>
        <dbReference type="ARBA" id="ARBA00022840"/>
    </source>
</evidence>
<dbReference type="InterPro" id="IPR017441">
    <property type="entry name" value="Protein_kinase_ATP_BS"/>
</dbReference>
<evidence type="ECO:0000256" key="11">
    <source>
        <dbReference type="SAM" id="MobiDB-lite"/>
    </source>
</evidence>
<dbReference type="InterPro" id="IPR000719">
    <property type="entry name" value="Prot_kinase_dom"/>
</dbReference>
<sequence>MPDPDFSRSRKRKLSEGQPSVAPHLLLSQEQQLMPNLGAVTIHNQPIGISDQSLSSLPASKASVKTSNKPLPTKTSARSKPSAEGEYQLIKNEVLVSPYRNQYEVLDFLGKGTFGQVVKAWKKGTNEIVAIKILKKHPSYARQGQIEVSILSRLSNENAEEFNFVRAFECFQHKQHTCLVFEMLEQNLYDFLKQNKFTPLPLTSIRPVVEQVLTALLKLKHLGLIHADLKPENIMLVDPTNQPFRVKVIDFGSASHRSKAVTNTYLQSRYYRAPEIILGLPFREAIDMWSLGCVIAELFLGWPLYPGSSEYDQMRYIVQTQGLPPVQMLQLALKTNRFFKQVENGGATYWRLKTLEEHEHDSPSKSKETRKYVFNCLDDVAQVRPIEADGLDGVCEKLDRLEFVDLLKKMLSMDQDKRITPYDGLQHPFVRMTHIADYCRTKYCQLSLQRMEVCVRNGRTPVQSQIFQNRNVAAATASPSVGTSAPILAASVAAAPSSGAVPQVAPLPQTDFSHLLSQYSATAAAAAVTGVQNSNPSYIYHPLAAVLPYELAARQTQFVGFPSAHATAPFIPQIVPVSLIDPQLLAAASALPQAPAAWPTAAPASLFSWSAACAATAAQRPAAGAALFPNDFFLSNPATVQALTSPRNAAAVAAIAAQQFSHMFPNQQQKTYSEINIGQSQVALDDWVQPYVAASRRGTAAATASTSSTSLLGTVSGFRNQSNQNGIINDPAIIAAGPRMNGKDDGAKLLEGAMWVTFFLILTLL</sequence>
<dbReference type="Gene3D" id="1.10.510.10">
    <property type="entry name" value="Transferase(Phosphotransferase) domain 1"/>
    <property type="match status" value="1"/>
</dbReference>
<dbReference type="Pfam" id="PF00069">
    <property type="entry name" value="Pkinase"/>
    <property type="match status" value="1"/>
</dbReference>
<keyword evidence="4 10" id="KW-0547">Nucleotide-binding</keyword>
<comment type="catalytic activity">
    <reaction evidence="8">
        <text>L-seryl-[protein] + ATP = O-phospho-L-seryl-[protein] + ADP + H(+)</text>
        <dbReference type="Rhea" id="RHEA:17989"/>
        <dbReference type="Rhea" id="RHEA-COMP:9863"/>
        <dbReference type="Rhea" id="RHEA-COMP:11604"/>
        <dbReference type="ChEBI" id="CHEBI:15378"/>
        <dbReference type="ChEBI" id="CHEBI:29999"/>
        <dbReference type="ChEBI" id="CHEBI:30616"/>
        <dbReference type="ChEBI" id="CHEBI:83421"/>
        <dbReference type="ChEBI" id="CHEBI:456216"/>
        <dbReference type="EC" id="2.7.11.1"/>
    </reaction>
</comment>
<evidence type="ECO:0000256" key="7">
    <source>
        <dbReference type="ARBA" id="ARBA00047899"/>
    </source>
</evidence>
<feature type="region of interest" description="Disordered" evidence="11">
    <location>
        <begin position="60"/>
        <end position="84"/>
    </location>
</feature>
<dbReference type="GO" id="GO:0005737">
    <property type="term" value="C:cytoplasm"/>
    <property type="evidence" value="ECO:0007669"/>
    <property type="project" value="TreeGrafter"/>
</dbReference>
<dbReference type="InterPro" id="IPR008271">
    <property type="entry name" value="Ser/Thr_kinase_AS"/>
</dbReference>
<evidence type="ECO:0000256" key="8">
    <source>
        <dbReference type="ARBA" id="ARBA00048679"/>
    </source>
</evidence>
<evidence type="ECO:0000256" key="10">
    <source>
        <dbReference type="PROSITE-ProRule" id="PRU10141"/>
    </source>
</evidence>
<evidence type="ECO:0000313" key="14">
    <source>
        <dbReference type="WBParaSite" id="SMUV_0001040501-mRNA-1"/>
    </source>
</evidence>
<feature type="region of interest" description="Disordered" evidence="11">
    <location>
        <begin position="1"/>
        <end position="23"/>
    </location>
</feature>
<evidence type="ECO:0000256" key="2">
    <source>
        <dbReference type="ARBA" id="ARBA00022527"/>
    </source>
</evidence>
<evidence type="ECO:0000256" key="3">
    <source>
        <dbReference type="ARBA" id="ARBA00022679"/>
    </source>
</evidence>
<evidence type="ECO:0000256" key="4">
    <source>
        <dbReference type="ARBA" id="ARBA00022741"/>
    </source>
</evidence>
<comment type="catalytic activity">
    <reaction evidence="7">
        <text>L-threonyl-[protein] + ATP = O-phospho-L-threonyl-[protein] + ADP + H(+)</text>
        <dbReference type="Rhea" id="RHEA:46608"/>
        <dbReference type="Rhea" id="RHEA-COMP:11060"/>
        <dbReference type="Rhea" id="RHEA-COMP:11605"/>
        <dbReference type="ChEBI" id="CHEBI:15378"/>
        <dbReference type="ChEBI" id="CHEBI:30013"/>
        <dbReference type="ChEBI" id="CHEBI:30616"/>
        <dbReference type="ChEBI" id="CHEBI:61977"/>
        <dbReference type="ChEBI" id="CHEBI:456216"/>
        <dbReference type="EC" id="2.7.11.1"/>
    </reaction>
</comment>
<keyword evidence="5" id="KW-0418">Kinase</keyword>
<keyword evidence="2" id="KW-0723">Serine/threonine-protein kinase</keyword>
<dbReference type="CDD" id="cd14211">
    <property type="entry name" value="STKc_HIPK"/>
    <property type="match status" value="1"/>
</dbReference>
<dbReference type="SUPFAM" id="SSF56112">
    <property type="entry name" value="Protein kinase-like (PK-like)"/>
    <property type="match status" value="1"/>
</dbReference>
<dbReference type="Gene3D" id="3.30.200.20">
    <property type="entry name" value="Phosphorylase Kinase, domain 1"/>
    <property type="match status" value="1"/>
</dbReference>
<dbReference type="PANTHER" id="PTHR24058">
    <property type="entry name" value="DUAL SPECIFICITY PROTEIN KINASE"/>
    <property type="match status" value="1"/>
</dbReference>
<proteinExistence type="inferred from homology"/>
<dbReference type="InterPro" id="IPR011009">
    <property type="entry name" value="Kinase-like_dom_sf"/>
</dbReference>
<dbReference type="PANTHER" id="PTHR24058:SF17">
    <property type="entry name" value="HOMEODOMAIN INTERACTING PROTEIN KINASE, ISOFORM D"/>
    <property type="match status" value="1"/>
</dbReference>
<keyword evidence="6 10" id="KW-0067">ATP-binding</keyword>
<accession>A0A0N5AZI0</accession>
<comment type="similarity">
    <text evidence="9">Belongs to the protein kinase superfamily. CMGC Ser/Thr protein kinase family. HIPK subfamily.</text>
</comment>
<evidence type="ECO:0000313" key="13">
    <source>
        <dbReference type="Proteomes" id="UP000046393"/>
    </source>
</evidence>
<dbReference type="PROSITE" id="PS00108">
    <property type="entry name" value="PROTEIN_KINASE_ST"/>
    <property type="match status" value="1"/>
</dbReference>
<dbReference type="PROSITE" id="PS50011">
    <property type="entry name" value="PROTEIN_KINASE_DOM"/>
    <property type="match status" value="1"/>
</dbReference>
<evidence type="ECO:0000256" key="9">
    <source>
        <dbReference type="ARBA" id="ARBA00061380"/>
    </source>
</evidence>
<keyword evidence="13" id="KW-1185">Reference proteome</keyword>
<evidence type="ECO:0000259" key="12">
    <source>
        <dbReference type="PROSITE" id="PS50011"/>
    </source>
</evidence>
<reference evidence="14" key="1">
    <citation type="submission" date="2017-02" db="UniProtKB">
        <authorList>
            <consortium name="WormBaseParasite"/>
        </authorList>
    </citation>
    <scope>IDENTIFICATION</scope>
</reference>
<dbReference type="GO" id="GO:0005634">
    <property type="term" value="C:nucleus"/>
    <property type="evidence" value="ECO:0007669"/>
    <property type="project" value="TreeGrafter"/>
</dbReference>
<dbReference type="WBParaSite" id="SMUV_0001040501-mRNA-1">
    <property type="protein sequence ID" value="SMUV_0001040501-mRNA-1"/>
    <property type="gene ID" value="SMUV_0001040501"/>
</dbReference>
<dbReference type="Proteomes" id="UP000046393">
    <property type="component" value="Unplaced"/>
</dbReference>
<dbReference type="EC" id="2.7.11.1" evidence="1"/>
<feature type="binding site" evidence="10">
    <location>
        <position position="132"/>
    </location>
    <ligand>
        <name>ATP</name>
        <dbReference type="ChEBI" id="CHEBI:30616"/>
    </ligand>
</feature>
<dbReference type="STRING" id="451379.A0A0N5AZI0"/>
<evidence type="ECO:0000256" key="5">
    <source>
        <dbReference type="ARBA" id="ARBA00022777"/>
    </source>
</evidence>
<feature type="domain" description="Protein kinase" evidence="12">
    <location>
        <begin position="103"/>
        <end position="430"/>
    </location>
</feature>
<dbReference type="PROSITE" id="PS00107">
    <property type="entry name" value="PROTEIN_KINASE_ATP"/>
    <property type="match status" value="1"/>
</dbReference>
<keyword evidence="3" id="KW-0808">Transferase</keyword>
<dbReference type="InterPro" id="IPR050494">
    <property type="entry name" value="Ser_Thr_dual-spec_kinase"/>
</dbReference>
<evidence type="ECO:0000256" key="1">
    <source>
        <dbReference type="ARBA" id="ARBA00012513"/>
    </source>
</evidence>
<feature type="compositionally biased region" description="Polar residues" evidence="11">
    <location>
        <begin position="60"/>
        <end position="79"/>
    </location>
</feature>
<dbReference type="GO" id="GO:0005524">
    <property type="term" value="F:ATP binding"/>
    <property type="evidence" value="ECO:0007669"/>
    <property type="project" value="UniProtKB-UniRule"/>
</dbReference>
<dbReference type="GO" id="GO:0004674">
    <property type="term" value="F:protein serine/threonine kinase activity"/>
    <property type="evidence" value="ECO:0007669"/>
    <property type="project" value="UniProtKB-KW"/>
</dbReference>
<dbReference type="SMART" id="SM00220">
    <property type="entry name" value="S_TKc"/>
    <property type="match status" value="1"/>
</dbReference>
<dbReference type="GO" id="GO:0004713">
    <property type="term" value="F:protein tyrosine kinase activity"/>
    <property type="evidence" value="ECO:0007669"/>
    <property type="project" value="TreeGrafter"/>
</dbReference>
<protein>
    <recommendedName>
        <fullName evidence="1">non-specific serine/threonine protein kinase</fullName>
        <ecNumber evidence="1">2.7.11.1</ecNumber>
    </recommendedName>
</protein>
<organism evidence="13 14">
    <name type="scientific">Syphacia muris</name>
    <dbReference type="NCBI Taxonomy" id="451379"/>
    <lineage>
        <taxon>Eukaryota</taxon>
        <taxon>Metazoa</taxon>
        <taxon>Ecdysozoa</taxon>
        <taxon>Nematoda</taxon>
        <taxon>Chromadorea</taxon>
        <taxon>Rhabditida</taxon>
        <taxon>Spirurina</taxon>
        <taxon>Oxyuridomorpha</taxon>
        <taxon>Oxyuroidea</taxon>
        <taxon>Oxyuridae</taxon>
        <taxon>Syphacia</taxon>
    </lineage>
</organism>